<protein>
    <submittedName>
        <fullName evidence="1">Uncharacterized protein</fullName>
    </submittedName>
</protein>
<gene>
    <name evidence="1" type="ORF">WICPIJ_004560</name>
</gene>
<keyword evidence="2" id="KW-1185">Reference proteome</keyword>
<sequence>MISDNGDQIKGPRENPKTIKEQVKVDTSVETWYWSLIKPNPPVTQEDPKATEITKMESTMVYVHLFQEAQLCGFSGSLVINVTNSISSSSSGSSSFFSSFNWLVLVLESWVWFLPMDCNVVIGTKPVEVSSVYSSGKIGFLMLDGALTSRIGMLESRPYS</sequence>
<reference evidence="1" key="2">
    <citation type="submission" date="2021-01" db="EMBL/GenBank/DDBJ databases">
        <authorList>
            <person name="Schikora-Tamarit M.A."/>
        </authorList>
    </citation>
    <scope>NUCLEOTIDE SEQUENCE</scope>
    <source>
        <strain evidence="1">CBS2887</strain>
    </source>
</reference>
<evidence type="ECO:0000313" key="2">
    <source>
        <dbReference type="Proteomes" id="UP000774326"/>
    </source>
</evidence>
<dbReference type="Proteomes" id="UP000774326">
    <property type="component" value="Unassembled WGS sequence"/>
</dbReference>
<proteinExistence type="predicted"/>
<accession>A0A9P8TMM8</accession>
<evidence type="ECO:0000313" key="1">
    <source>
        <dbReference type="EMBL" id="KAH3684466.1"/>
    </source>
</evidence>
<name>A0A9P8TMM8_WICPI</name>
<organism evidence="1 2">
    <name type="scientific">Wickerhamomyces pijperi</name>
    <name type="common">Yeast</name>
    <name type="synonym">Pichia pijperi</name>
    <dbReference type="NCBI Taxonomy" id="599730"/>
    <lineage>
        <taxon>Eukaryota</taxon>
        <taxon>Fungi</taxon>
        <taxon>Dikarya</taxon>
        <taxon>Ascomycota</taxon>
        <taxon>Saccharomycotina</taxon>
        <taxon>Saccharomycetes</taxon>
        <taxon>Phaffomycetales</taxon>
        <taxon>Wickerhamomycetaceae</taxon>
        <taxon>Wickerhamomyces</taxon>
    </lineage>
</organism>
<reference evidence="1" key="1">
    <citation type="journal article" date="2021" name="Open Biol.">
        <title>Shared evolutionary footprints suggest mitochondrial oxidative damage underlies multiple complex I losses in fungi.</title>
        <authorList>
            <person name="Schikora-Tamarit M.A."/>
            <person name="Marcet-Houben M."/>
            <person name="Nosek J."/>
            <person name="Gabaldon T."/>
        </authorList>
    </citation>
    <scope>NUCLEOTIDE SEQUENCE</scope>
    <source>
        <strain evidence="1">CBS2887</strain>
    </source>
</reference>
<dbReference type="AlphaFoldDB" id="A0A9P8TMM8"/>
<dbReference type="EMBL" id="JAEUBG010002471">
    <property type="protein sequence ID" value="KAH3684466.1"/>
    <property type="molecule type" value="Genomic_DNA"/>
</dbReference>
<comment type="caution">
    <text evidence="1">The sequence shown here is derived from an EMBL/GenBank/DDBJ whole genome shotgun (WGS) entry which is preliminary data.</text>
</comment>